<gene>
    <name evidence="2" type="ORF">SPICI03_285</name>
</gene>
<organism evidence="2">
    <name type="scientific">Spiroplasma citri</name>
    <dbReference type="NCBI Taxonomy" id="2133"/>
    <lineage>
        <taxon>Bacteria</taxon>
        <taxon>Bacillati</taxon>
        <taxon>Mycoplasmatota</taxon>
        <taxon>Mollicutes</taxon>
        <taxon>Entomoplasmatales</taxon>
        <taxon>Spiroplasmataceae</taxon>
        <taxon>Spiroplasma</taxon>
    </lineage>
</organism>
<dbReference type="Pfam" id="PF13460">
    <property type="entry name" value="NAD_binding_10"/>
    <property type="match status" value="1"/>
</dbReference>
<dbReference type="RefSeq" id="WP_237238043.1">
    <property type="nucleotide sequence ID" value="NZ_CP096807.1"/>
</dbReference>
<dbReference type="SUPFAM" id="SSF51735">
    <property type="entry name" value="NAD(P)-binding Rossmann-fold domains"/>
    <property type="match status" value="1"/>
</dbReference>
<name>Q14P29_SPICI</name>
<feature type="domain" description="NAD(P)-binding" evidence="1">
    <location>
        <begin position="8"/>
        <end position="108"/>
    </location>
</feature>
<reference evidence="2" key="1">
    <citation type="journal article" date="2010" name="Appl. Environ. Microbiol.">
        <title>Partial chromosome sequence of Spiroplasma citri reveals extensive viral invasion and important gene decay.</title>
        <authorList>
            <person name="Carle P."/>
            <person name="Saillard C."/>
            <person name="Carrere N."/>
            <person name="Carrere S."/>
            <person name="Duret S."/>
            <person name="Eveillard S."/>
            <person name="Gaurivaud P."/>
            <person name="Gourgues G."/>
            <person name="Gouzy J."/>
            <person name="Salar P."/>
            <person name="Verdin E."/>
            <person name="Breton M."/>
            <person name="Blanchard A."/>
            <person name="Laigret F."/>
            <person name="Bove J.M."/>
            <person name="Renaudin J."/>
            <person name="Foissac X."/>
        </authorList>
    </citation>
    <scope>NUCLEOTIDE SEQUENCE</scope>
    <source>
        <strain evidence="2">GII3-3X</strain>
    </source>
</reference>
<evidence type="ECO:0000313" key="2">
    <source>
        <dbReference type="EMBL" id="CAK98750.1"/>
    </source>
</evidence>
<dbReference type="STRING" id="2133.SCITRI_00521"/>
<proteinExistence type="predicted"/>
<sequence>MQTILESNGQIGHELAKELYNNYTKEIRLVSRKPVKINETDQIIVVDLMNYNPTLNAIAGSEIVYFTVGLPMNAKLMEEQFPVIIQNVLKACTVNNTKLVFLIILICIPKLLKHSLRTHRLSPKGKNQFCERN</sequence>
<evidence type="ECO:0000259" key="1">
    <source>
        <dbReference type="Pfam" id="PF13460"/>
    </source>
</evidence>
<dbReference type="Gene3D" id="3.40.50.720">
    <property type="entry name" value="NAD(P)-binding Rossmann-like Domain"/>
    <property type="match status" value="1"/>
</dbReference>
<dbReference type="AlphaFoldDB" id="Q14P29"/>
<dbReference type="InterPro" id="IPR016040">
    <property type="entry name" value="NAD(P)-bd_dom"/>
</dbReference>
<dbReference type="InterPro" id="IPR036291">
    <property type="entry name" value="NAD(P)-bd_dom_sf"/>
</dbReference>
<accession>Q14P29</accession>
<protein>
    <recommendedName>
        <fullName evidence="1">NAD(P)-binding domain-containing protein</fullName>
    </recommendedName>
</protein>
<dbReference type="KEGG" id="sck:SCITRI_00521"/>
<dbReference type="EMBL" id="AM285304">
    <property type="protein sequence ID" value="CAK98750.1"/>
    <property type="molecule type" value="Genomic_DNA"/>
</dbReference>